<evidence type="ECO:0000313" key="1">
    <source>
        <dbReference type="EMBL" id="CAD9330781.1"/>
    </source>
</evidence>
<reference evidence="1" key="1">
    <citation type="submission" date="2021-01" db="EMBL/GenBank/DDBJ databases">
        <authorList>
            <person name="Corre E."/>
            <person name="Pelletier E."/>
            <person name="Niang G."/>
            <person name="Scheremetjew M."/>
            <person name="Finn R."/>
            <person name="Kale V."/>
            <person name="Holt S."/>
            <person name="Cochrane G."/>
            <person name="Meng A."/>
            <person name="Brown T."/>
            <person name="Cohen L."/>
        </authorList>
    </citation>
    <scope>NUCLEOTIDE SEQUENCE</scope>
    <source>
        <strain evidence="1">Pop2</strain>
    </source>
</reference>
<dbReference type="Pfam" id="PF05721">
    <property type="entry name" value="PhyH"/>
    <property type="match status" value="1"/>
</dbReference>
<protein>
    <recommendedName>
        <fullName evidence="2">Phytanoyl-CoA dioxygenase</fullName>
    </recommendedName>
</protein>
<dbReference type="InterPro" id="IPR008775">
    <property type="entry name" value="Phytyl_CoA_dOase-like"/>
</dbReference>
<sequence length="311" mass="35805">MQSIQASFDSDDFSSWREHLKTEGFVVVRKVLCPGEVHNAIDLFWTHIEKTLPQDDEKQIDRSNMDTWHQWSLDSRGFMTRNTPQCKGSWFVRSIPKVHDVFAKIWDEKDLLVSMDAVIAWKPWWYHSGWKPYTEGLHLDQNPFEKKDFACVQGMVPLYDVTTAVGGLEVIPQTHTDEAKEDFRKRYPKMKYSGDWCPLRQKDPLQGSGQLVLAQAGDLILWDSRTIHGGVLGTGETDREDSNKAQLARLSVPVCMTPRSWADEEVLRERRNAFEMGACMTHWPHEIGDGHSPGTYGYVPIDLTEEQLRLL</sequence>
<dbReference type="PANTHER" id="PTHR31630:SF6">
    <property type="entry name" value="PHYTANOYL-COA DIOXYGENASE-RELATED"/>
    <property type="match status" value="1"/>
</dbReference>
<dbReference type="PANTHER" id="PTHR31630">
    <property type="entry name" value="PHYTANOYL-COA DIOXYGENASE-RELATED-RELATED"/>
    <property type="match status" value="1"/>
</dbReference>
<organism evidence="1">
    <name type="scientific">Ditylum brightwellii</name>
    <dbReference type="NCBI Taxonomy" id="49249"/>
    <lineage>
        <taxon>Eukaryota</taxon>
        <taxon>Sar</taxon>
        <taxon>Stramenopiles</taxon>
        <taxon>Ochrophyta</taxon>
        <taxon>Bacillariophyta</taxon>
        <taxon>Mediophyceae</taxon>
        <taxon>Lithodesmiophycidae</taxon>
        <taxon>Lithodesmiales</taxon>
        <taxon>Lithodesmiaceae</taxon>
        <taxon>Ditylum</taxon>
    </lineage>
</organism>
<dbReference type="SUPFAM" id="SSF51197">
    <property type="entry name" value="Clavaminate synthase-like"/>
    <property type="match status" value="1"/>
</dbReference>
<dbReference type="AlphaFoldDB" id="A0A7S1Z7F8"/>
<dbReference type="EMBL" id="HBGN01017922">
    <property type="protein sequence ID" value="CAD9330781.1"/>
    <property type="molecule type" value="Transcribed_RNA"/>
</dbReference>
<gene>
    <name evidence="1" type="ORF">DBRI1063_LOCUS11468</name>
</gene>
<name>A0A7S1Z7F8_9STRA</name>
<accession>A0A7S1Z7F8</accession>
<proteinExistence type="predicted"/>
<dbReference type="Gene3D" id="2.60.120.620">
    <property type="entry name" value="q2cbj1_9rhob like domain"/>
    <property type="match status" value="1"/>
</dbReference>
<evidence type="ECO:0008006" key="2">
    <source>
        <dbReference type="Google" id="ProtNLM"/>
    </source>
</evidence>